<gene>
    <name evidence="2" type="ORF">PENARI_c008G07202</name>
</gene>
<organism evidence="2 3">
    <name type="scientific">Penicillium arizonense</name>
    <dbReference type="NCBI Taxonomy" id="1835702"/>
    <lineage>
        <taxon>Eukaryota</taxon>
        <taxon>Fungi</taxon>
        <taxon>Dikarya</taxon>
        <taxon>Ascomycota</taxon>
        <taxon>Pezizomycotina</taxon>
        <taxon>Eurotiomycetes</taxon>
        <taxon>Eurotiomycetidae</taxon>
        <taxon>Eurotiales</taxon>
        <taxon>Aspergillaceae</taxon>
        <taxon>Penicillium</taxon>
    </lineage>
</organism>
<dbReference type="OrthoDB" id="5355126at2759"/>
<dbReference type="EMBL" id="LXJU01000008">
    <property type="protein sequence ID" value="OGE53185.1"/>
    <property type="molecule type" value="Genomic_DNA"/>
</dbReference>
<protein>
    <recommendedName>
        <fullName evidence="4">Calcofluor white hypersensitive protein</fullName>
    </recommendedName>
</protein>
<dbReference type="RefSeq" id="XP_022488624.1">
    <property type="nucleotide sequence ID" value="XM_022631502.1"/>
</dbReference>
<proteinExistence type="predicted"/>
<dbReference type="Proteomes" id="UP000177622">
    <property type="component" value="Unassembled WGS sequence"/>
</dbReference>
<comment type="caution">
    <text evidence="2">The sequence shown here is derived from an EMBL/GenBank/DDBJ whole genome shotgun (WGS) entry which is preliminary data.</text>
</comment>
<feature type="compositionally biased region" description="Basic and acidic residues" evidence="1">
    <location>
        <begin position="77"/>
        <end position="128"/>
    </location>
</feature>
<accession>A0A1F5LJ85</accession>
<dbReference type="GeneID" id="34576236"/>
<evidence type="ECO:0008006" key="4">
    <source>
        <dbReference type="Google" id="ProtNLM"/>
    </source>
</evidence>
<evidence type="ECO:0000256" key="1">
    <source>
        <dbReference type="SAM" id="MobiDB-lite"/>
    </source>
</evidence>
<evidence type="ECO:0000313" key="2">
    <source>
        <dbReference type="EMBL" id="OGE53185.1"/>
    </source>
</evidence>
<sequence length="141" mass="15023">MSKSRMPLYLCAGGVGAVGYYLYKAGGDPKVAGDKIKIDAEKAREKLPGNESAERFGKDVGKDAGAKVDEAIANARAKGEKIPEWAQEGKDKLDGLRDDAKSKFNASRDKVNSGVDQADRTVEQKAAEAKGTVSGWFGSKK</sequence>
<feature type="region of interest" description="Disordered" evidence="1">
    <location>
        <begin position="77"/>
        <end position="141"/>
    </location>
</feature>
<name>A0A1F5LJ85_PENAI</name>
<reference evidence="2 3" key="1">
    <citation type="journal article" date="2016" name="Sci. Rep.">
        <title>Penicillium arizonense, a new, genome sequenced fungal species, reveals a high chemical diversity in secreted metabolites.</title>
        <authorList>
            <person name="Grijseels S."/>
            <person name="Nielsen J.C."/>
            <person name="Randelovic M."/>
            <person name="Nielsen J."/>
            <person name="Nielsen K.F."/>
            <person name="Workman M."/>
            <person name="Frisvad J.C."/>
        </authorList>
    </citation>
    <scope>NUCLEOTIDE SEQUENCE [LARGE SCALE GENOMIC DNA]</scope>
    <source>
        <strain evidence="2 3">CBS 141311</strain>
    </source>
</reference>
<dbReference type="AlphaFoldDB" id="A0A1F5LJ85"/>
<keyword evidence="3" id="KW-1185">Reference proteome</keyword>
<evidence type="ECO:0000313" key="3">
    <source>
        <dbReference type="Proteomes" id="UP000177622"/>
    </source>
</evidence>